<dbReference type="AlphaFoldDB" id="Q87AJ4"/>
<accession>Q87AJ4</accession>
<sequence length="93" mass="9467">MMCSAHRHTDGRGLCGGYPFPAVLYGGDGAPVIVQALVWLGPLAGDGGIHEVLFIDSVDGAVAIGAVVLRGDTLREISIYPSVQCIGDALGGC</sequence>
<dbReference type="HOGENOM" id="CLU_187007_0_0_6"/>
<organism evidence="1 2">
    <name type="scientific">Xylella fastidiosa (strain Temecula1 / ATCC 700964)</name>
    <dbReference type="NCBI Taxonomy" id="183190"/>
    <lineage>
        <taxon>Bacteria</taxon>
        <taxon>Pseudomonadati</taxon>
        <taxon>Pseudomonadota</taxon>
        <taxon>Gammaproteobacteria</taxon>
        <taxon>Lysobacterales</taxon>
        <taxon>Lysobacteraceae</taxon>
        <taxon>Xylella</taxon>
    </lineage>
</organism>
<name>Q87AJ4_XYLFT</name>
<evidence type="ECO:0000313" key="1">
    <source>
        <dbReference type="EMBL" id="AAO29663.1"/>
    </source>
</evidence>
<reference evidence="1 2" key="1">
    <citation type="journal article" date="2003" name="J. Bacteriol.">
        <title>Comparative analyses of the complete genome sequences of Pierce's disease and citrus variegated chlorosis strains of Xylella fastidiosa.</title>
        <authorList>
            <person name="Van Sluys M.A."/>
            <person name="de Oliveira M.C."/>
            <person name="Monteiro-Vitorello C.B."/>
            <person name="Miyaki C.Y."/>
            <person name="Furlan L.R."/>
            <person name="Camargo L.E."/>
            <person name="da Silva A.C."/>
            <person name="Moon D.H."/>
            <person name="Takita M.A."/>
            <person name="Lemos E.G."/>
            <person name="Machado M.A."/>
            <person name="Ferro M.I."/>
            <person name="da Silva F.R."/>
            <person name="Goldman M.H."/>
            <person name="Goldman G.H."/>
            <person name="Lemos M.V."/>
            <person name="El-Dorry H."/>
            <person name="Tsai S.M."/>
            <person name="Carrer H."/>
            <person name="Carraro D.M."/>
            <person name="de Oliveira R.C."/>
            <person name="Nunes L.R."/>
            <person name="Siqueira W.J."/>
            <person name="Coutinho L.L."/>
            <person name="Kimura E.T."/>
            <person name="Ferro E.S."/>
            <person name="Harakava R."/>
            <person name="Kuramae E.E."/>
            <person name="Marino C.L."/>
            <person name="Giglioti E."/>
            <person name="Abreu I.L."/>
            <person name="Alves L.M."/>
            <person name="do Amaral A.M."/>
            <person name="Baia G.S."/>
            <person name="Blanco S.R."/>
            <person name="Brito M.S."/>
            <person name="Cannavan F.S."/>
            <person name="Celestino A.V."/>
            <person name="da Cunha A.F."/>
            <person name="Fenille R.C."/>
            <person name="Ferro J.A."/>
            <person name="Formighieri E.F."/>
            <person name="Kishi L.T."/>
            <person name="Leoni S.G."/>
            <person name="Oliveira A.R."/>
            <person name="Rosa V.E.Jr."/>
            <person name="Sassaki F.T."/>
            <person name="Sena J.A."/>
            <person name="de Souza A.A."/>
            <person name="Truffi D."/>
            <person name="Tsukumo F."/>
            <person name="Yanai G.M."/>
            <person name="Zaros L.G."/>
            <person name="Civerolo E.L."/>
            <person name="Simpson A.J."/>
            <person name="Almeida N.F.Jr."/>
            <person name="Setubal J.C."/>
            <person name="Kitajima J.P."/>
        </authorList>
    </citation>
    <scope>NUCLEOTIDE SEQUENCE [LARGE SCALE GENOMIC DNA]</scope>
    <source>
        <strain evidence="2">Temecula1 / ATCC 700964</strain>
    </source>
</reference>
<keyword evidence="2" id="KW-1185">Reference proteome</keyword>
<gene>
    <name evidence="1" type="ordered locus">PD_1831</name>
</gene>
<evidence type="ECO:0000313" key="2">
    <source>
        <dbReference type="Proteomes" id="UP000002516"/>
    </source>
</evidence>
<protein>
    <submittedName>
        <fullName evidence="1">Uncharacterized protein</fullName>
    </submittedName>
</protein>
<proteinExistence type="predicted"/>
<dbReference type="EMBL" id="AE009442">
    <property type="protein sequence ID" value="AAO29663.1"/>
    <property type="molecule type" value="Genomic_DNA"/>
</dbReference>
<dbReference type="KEGG" id="xft:PD_1831"/>
<dbReference type="Proteomes" id="UP000002516">
    <property type="component" value="Chromosome"/>
</dbReference>